<reference evidence="3 4" key="1">
    <citation type="submission" date="2024-05" db="EMBL/GenBank/DDBJ databases">
        <authorList>
            <person name="Wallberg A."/>
        </authorList>
    </citation>
    <scope>NUCLEOTIDE SEQUENCE [LARGE SCALE GENOMIC DNA]</scope>
</reference>
<evidence type="ECO:0000313" key="4">
    <source>
        <dbReference type="Proteomes" id="UP001497623"/>
    </source>
</evidence>
<gene>
    <name evidence="3" type="ORF">MNOR_LOCUS22542</name>
</gene>
<feature type="domain" description="Chitin-binding type-2" evidence="2">
    <location>
        <begin position="194"/>
        <end position="255"/>
    </location>
</feature>
<dbReference type="Gene3D" id="2.170.140.10">
    <property type="entry name" value="Chitin binding domain"/>
    <property type="match status" value="2"/>
</dbReference>
<evidence type="ECO:0000259" key="2">
    <source>
        <dbReference type="PROSITE" id="PS50940"/>
    </source>
</evidence>
<dbReference type="SMART" id="SM00494">
    <property type="entry name" value="ChtBD2"/>
    <property type="match status" value="2"/>
</dbReference>
<keyword evidence="1" id="KW-0732">Signal</keyword>
<dbReference type="Pfam" id="PF01607">
    <property type="entry name" value="CBM_14"/>
    <property type="match status" value="2"/>
</dbReference>
<organism evidence="3 4">
    <name type="scientific">Meganyctiphanes norvegica</name>
    <name type="common">Northern krill</name>
    <name type="synonym">Thysanopoda norvegica</name>
    <dbReference type="NCBI Taxonomy" id="48144"/>
    <lineage>
        <taxon>Eukaryota</taxon>
        <taxon>Metazoa</taxon>
        <taxon>Ecdysozoa</taxon>
        <taxon>Arthropoda</taxon>
        <taxon>Crustacea</taxon>
        <taxon>Multicrustacea</taxon>
        <taxon>Malacostraca</taxon>
        <taxon>Eumalacostraca</taxon>
        <taxon>Eucarida</taxon>
        <taxon>Euphausiacea</taxon>
        <taxon>Euphausiidae</taxon>
        <taxon>Meganyctiphanes</taxon>
    </lineage>
</organism>
<dbReference type="GO" id="GO:0008061">
    <property type="term" value="F:chitin binding"/>
    <property type="evidence" value="ECO:0007669"/>
    <property type="project" value="InterPro"/>
</dbReference>
<feature type="domain" description="Chitin-binding type-2" evidence="2">
    <location>
        <begin position="133"/>
        <end position="184"/>
    </location>
</feature>
<feature type="signal peptide" evidence="1">
    <location>
        <begin position="1"/>
        <end position="21"/>
    </location>
</feature>
<proteinExistence type="predicted"/>
<comment type="caution">
    <text evidence="3">The sequence shown here is derived from an EMBL/GenBank/DDBJ whole genome shotgun (WGS) entry which is preliminary data.</text>
</comment>
<dbReference type="AlphaFoldDB" id="A0AAV2RAJ6"/>
<accession>A0AAV2RAJ6</accession>
<keyword evidence="4" id="KW-1185">Reference proteome</keyword>
<name>A0AAV2RAJ6_MEGNR</name>
<dbReference type="PROSITE" id="PS50940">
    <property type="entry name" value="CHIT_BIND_II"/>
    <property type="match status" value="2"/>
</dbReference>
<protein>
    <recommendedName>
        <fullName evidence="2">Chitin-binding type-2 domain-containing protein</fullName>
    </recommendedName>
</protein>
<sequence length="268" mass="28157">MATQLLTATILLLGVTLAVSADPNELRAFQITCKDCLTLQYGDPDADPVTTVDHPCPTGTVCGPVGAAYNCLPEDSPEAAACSCGGEENTFIPEPYDSTKYIACLPGGAQSVLTCDGDDKVFTGDLEEPCAAGPKCSAPAKEGFNALETDCSKYFLCEAIDDAAAKHTFECDEGQVFDTTKLMCVDPCTLAPEPFECEADASGPFADPADCTIFHLCFGGVQIGDPIACPPDQFYNVDPAKSMCEAGEEATICTSQELNVCYDPAECT</sequence>
<feature type="chain" id="PRO_5043954508" description="Chitin-binding type-2 domain-containing protein" evidence="1">
    <location>
        <begin position="22"/>
        <end position="268"/>
    </location>
</feature>
<dbReference type="SUPFAM" id="SSF57625">
    <property type="entry name" value="Invertebrate chitin-binding proteins"/>
    <property type="match status" value="2"/>
</dbReference>
<dbReference type="Proteomes" id="UP001497623">
    <property type="component" value="Unassembled WGS sequence"/>
</dbReference>
<dbReference type="InterPro" id="IPR002557">
    <property type="entry name" value="Chitin-bd_dom"/>
</dbReference>
<evidence type="ECO:0000313" key="3">
    <source>
        <dbReference type="EMBL" id="CAL4121660.1"/>
    </source>
</evidence>
<dbReference type="GO" id="GO:0005576">
    <property type="term" value="C:extracellular region"/>
    <property type="evidence" value="ECO:0007669"/>
    <property type="project" value="InterPro"/>
</dbReference>
<dbReference type="InterPro" id="IPR036508">
    <property type="entry name" value="Chitin-bd_dom_sf"/>
</dbReference>
<dbReference type="EMBL" id="CAXKWB010019101">
    <property type="protein sequence ID" value="CAL4121660.1"/>
    <property type="molecule type" value="Genomic_DNA"/>
</dbReference>
<evidence type="ECO:0000256" key="1">
    <source>
        <dbReference type="SAM" id="SignalP"/>
    </source>
</evidence>